<feature type="region of interest" description="Disordered" evidence="1">
    <location>
        <begin position="291"/>
        <end position="322"/>
    </location>
</feature>
<gene>
    <name evidence="2" type="ORF">PHISCL_05808</name>
</gene>
<dbReference type="Proteomes" id="UP000266188">
    <property type="component" value="Unassembled WGS sequence"/>
</dbReference>
<feature type="region of interest" description="Disordered" evidence="1">
    <location>
        <begin position="159"/>
        <end position="223"/>
    </location>
</feature>
<evidence type="ECO:0000256" key="1">
    <source>
        <dbReference type="SAM" id="MobiDB-lite"/>
    </source>
</evidence>
<feature type="compositionally biased region" description="Basic and acidic residues" evidence="1">
    <location>
        <begin position="175"/>
        <end position="192"/>
    </location>
</feature>
<evidence type="ECO:0000313" key="2">
    <source>
        <dbReference type="EMBL" id="RJE21857.1"/>
    </source>
</evidence>
<accession>A0A3A2ZKD6</accession>
<protein>
    <submittedName>
        <fullName evidence="2">Uncharacterized protein</fullName>
    </submittedName>
</protein>
<sequence length="322" mass="35706">MSSEGESKADLAIVNDDTPRAYRKERRVEFTDSVKGFCEEAEIPLNDKIYEWLRSDMVKPRWIKVWESNFKDLAKGRPRPSLQEVLNEIALGEKNGKGKYSAQKEQGKNGSFLENLASFHFNVKSVNTKSPAICGPGKINKVKNGGEIFDIMIPKVPKKRVNPGSESNVSKKQKTATDPEIERKVEAAEEPKITNAAGPGEGQADEDKKLPESNKDISGPADVLQATNWAEELRTPQKREALQQISDAFDLGVPFRNLVLLVKVLIKDVIRPTAFIPEVLQPPIEKKVETAVNDSGQQVDFEHDGTGKTGKEVVDDDAQEQG</sequence>
<keyword evidence="3" id="KW-1185">Reference proteome</keyword>
<reference evidence="3" key="1">
    <citation type="submission" date="2017-02" db="EMBL/GenBank/DDBJ databases">
        <authorList>
            <person name="Tafer H."/>
            <person name="Lopandic K."/>
        </authorList>
    </citation>
    <scope>NUCLEOTIDE SEQUENCE [LARGE SCALE GENOMIC DNA]</scope>
    <source>
        <strain evidence="3">CBS 366.77</strain>
    </source>
</reference>
<dbReference type="EMBL" id="MVGC01000201">
    <property type="protein sequence ID" value="RJE21857.1"/>
    <property type="molecule type" value="Genomic_DNA"/>
</dbReference>
<name>A0A3A2ZKD6_9EURO</name>
<feature type="compositionally biased region" description="Basic and acidic residues" evidence="1">
    <location>
        <begin position="205"/>
        <end position="215"/>
    </location>
</feature>
<proteinExistence type="predicted"/>
<comment type="caution">
    <text evidence="2">The sequence shown here is derived from an EMBL/GenBank/DDBJ whole genome shotgun (WGS) entry which is preliminary data.</text>
</comment>
<dbReference type="AlphaFoldDB" id="A0A3A2ZKD6"/>
<dbReference type="OrthoDB" id="4459045at2759"/>
<feature type="compositionally biased region" description="Basic and acidic residues" evidence="1">
    <location>
        <begin position="300"/>
        <end position="313"/>
    </location>
</feature>
<organism evidence="2 3">
    <name type="scientific">Aspergillus sclerotialis</name>
    <dbReference type="NCBI Taxonomy" id="2070753"/>
    <lineage>
        <taxon>Eukaryota</taxon>
        <taxon>Fungi</taxon>
        <taxon>Dikarya</taxon>
        <taxon>Ascomycota</taxon>
        <taxon>Pezizomycotina</taxon>
        <taxon>Eurotiomycetes</taxon>
        <taxon>Eurotiomycetidae</taxon>
        <taxon>Eurotiales</taxon>
        <taxon>Aspergillaceae</taxon>
        <taxon>Aspergillus</taxon>
        <taxon>Aspergillus subgen. Polypaecilum</taxon>
    </lineage>
</organism>
<evidence type="ECO:0000313" key="3">
    <source>
        <dbReference type="Proteomes" id="UP000266188"/>
    </source>
</evidence>